<dbReference type="AlphaFoldDB" id="A0A1C7M881"/>
<dbReference type="OrthoDB" id="3242468at2759"/>
<dbReference type="Proteomes" id="UP000092993">
    <property type="component" value="Unassembled WGS sequence"/>
</dbReference>
<organism evidence="3 4">
    <name type="scientific">Grifola frondosa</name>
    <name type="common">Maitake</name>
    <name type="synonym">Polyporus frondosus</name>
    <dbReference type="NCBI Taxonomy" id="5627"/>
    <lineage>
        <taxon>Eukaryota</taxon>
        <taxon>Fungi</taxon>
        <taxon>Dikarya</taxon>
        <taxon>Basidiomycota</taxon>
        <taxon>Agaricomycotina</taxon>
        <taxon>Agaricomycetes</taxon>
        <taxon>Polyporales</taxon>
        <taxon>Grifolaceae</taxon>
        <taxon>Grifola</taxon>
    </lineage>
</organism>
<evidence type="ECO:0000313" key="3">
    <source>
        <dbReference type="EMBL" id="OBZ73111.1"/>
    </source>
</evidence>
<gene>
    <name evidence="3" type="ORF">A0H81_06651</name>
</gene>
<protein>
    <recommendedName>
        <fullName evidence="2">DUF6699 domain-containing protein</fullName>
    </recommendedName>
</protein>
<comment type="caution">
    <text evidence="3">The sequence shown here is derived from an EMBL/GenBank/DDBJ whole genome shotgun (WGS) entry which is preliminary data.</text>
</comment>
<dbReference type="EMBL" id="LUGG01000007">
    <property type="protein sequence ID" value="OBZ73111.1"/>
    <property type="molecule type" value="Genomic_DNA"/>
</dbReference>
<dbReference type="InterPro" id="IPR046522">
    <property type="entry name" value="DUF6699"/>
</dbReference>
<evidence type="ECO:0000313" key="4">
    <source>
        <dbReference type="Proteomes" id="UP000092993"/>
    </source>
</evidence>
<reference evidence="3 4" key="1">
    <citation type="submission" date="2016-03" db="EMBL/GenBank/DDBJ databases">
        <title>Whole genome sequencing of Grifola frondosa 9006-11.</title>
        <authorList>
            <person name="Min B."/>
            <person name="Park H."/>
            <person name="Kim J.-G."/>
            <person name="Cho H."/>
            <person name="Oh Y.-L."/>
            <person name="Kong W.-S."/>
            <person name="Choi I.-G."/>
        </authorList>
    </citation>
    <scope>NUCLEOTIDE SEQUENCE [LARGE SCALE GENOMIC DNA]</scope>
    <source>
        <strain evidence="3 4">9006-11</strain>
    </source>
</reference>
<keyword evidence="4" id="KW-1185">Reference proteome</keyword>
<dbReference type="OMA" id="YESRCTK"/>
<feature type="region of interest" description="Disordered" evidence="1">
    <location>
        <begin position="1"/>
        <end position="36"/>
    </location>
</feature>
<feature type="compositionally biased region" description="Polar residues" evidence="1">
    <location>
        <begin position="22"/>
        <end position="36"/>
    </location>
</feature>
<evidence type="ECO:0000259" key="2">
    <source>
        <dbReference type="Pfam" id="PF20415"/>
    </source>
</evidence>
<evidence type="ECO:0000256" key="1">
    <source>
        <dbReference type="SAM" id="MobiDB-lite"/>
    </source>
</evidence>
<sequence>MLTPSARTILDRETRSAIPAHTLSQPATDPPNTTGPGLSYAVTSFLGVAFDSLALGRGRSGGGVITNLDLLYAVHTTLLTRITQEEWGALGHGSRAQQKVTRAYERRCTRMGGGWEGGVRRIDWLGEKTCLVGVEIDRSSASACTGKLVFGKP</sequence>
<feature type="domain" description="DUF6699" evidence="2">
    <location>
        <begin position="9"/>
        <end position="135"/>
    </location>
</feature>
<dbReference type="Pfam" id="PF20415">
    <property type="entry name" value="DUF6699"/>
    <property type="match status" value="1"/>
</dbReference>
<proteinExistence type="predicted"/>
<accession>A0A1C7M881</accession>
<name>A0A1C7M881_GRIFR</name>